<dbReference type="EMBL" id="CM047740">
    <property type="protein sequence ID" value="KAJ0040335.1"/>
    <property type="molecule type" value="Genomic_DNA"/>
</dbReference>
<comment type="caution">
    <text evidence="1">The sequence shown here is derived from an EMBL/GenBank/DDBJ whole genome shotgun (WGS) entry which is preliminary data.</text>
</comment>
<dbReference type="Proteomes" id="UP001163603">
    <property type="component" value="Chromosome 5"/>
</dbReference>
<sequence length="36" mass="4277">MEKMLRLLLQSQGCRKNLCFIFIFEGQKVVQCLKCQ</sequence>
<evidence type="ECO:0000313" key="1">
    <source>
        <dbReference type="EMBL" id="KAJ0040335.1"/>
    </source>
</evidence>
<reference evidence="2" key="1">
    <citation type="journal article" date="2023" name="G3 (Bethesda)">
        <title>Genome assembly and association tests identify interacting loci associated with vigor, precocity, and sex in interspecific pistachio rootstocks.</title>
        <authorList>
            <person name="Palmer W."/>
            <person name="Jacygrad E."/>
            <person name="Sagayaradj S."/>
            <person name="Cavanaugh K."/>
            <person name="Han R."/>
            <person name="Bertier L."/>
            <person name="Beede B."/>
            <person name="Kafkas S."/>
            <person name="Golino D."/>
            <person name="Preece J."/>
            <person name="Michelmore R."/>
        </authorList>
    </citation>
    <scope>NUCLEOTIDE SEQUENCE [LARGE SCALE GENOMIC DNA]</scope>
</reference>
<name>A0ACC0YQJ6_9ROSI</name>
<proteinExistence type="predicted"/>
<gene>
    <name evidence="1" type="ORF">Pint_27152</name>
</gene>
<evidence type="ECO:0000313" key="2">
    <source>
        <dbReference type="Proteomes" id="UP001163603"/>
    </source>
</evidence>
<protein>
    <submittedName>
        <fullName evidence="1">Uncharacterized protein</fullName>
    </submittedName>
</protein>
<accession>A0ACC0YQJ6</accession>
<keyword evidence="2" id="KW-1185">Reference proteome</keyword>
<organism evidence="1 2">
    <name type="scientific">Pistacia integerrima</name>
    <dbReference type="NCBI Taxonomy" id="434235"/>
    <lineage>
        <taxon>Eukaryota</taxon>
        <taxon>Viridiplantae</taxon>
        <taxon>Streptophyta</taxon>
        <taxon>Embryophyta</taxon>
        <taxon>Tracheophyta</taxon>
        <taxon>Spermatophyta</taxon>
        <taxon>Magnoliopsida</taxon>
        <taxon>eudicotyledons</taxon>
        <taxon>Gunneridae</taxon>
        <taxon>Pentapetalae</taxon>
        <taxon>rosids</taxon>
        <taxon>malvids</taxon>
        <taxon>Sapindales</taxon>
        <taxon>Anacardiaceae</taxon>
        <taxon>Pistacia</taxon>
    </lineage>
</organism>